<dbReference type="AlphaFoldDB" id="X1EUD9"/>
<name>X1EUD9_9ZZZZ</name>
<sequence>MNIKKEVIERIVEALLNERNKIESKINRNRYEFKKLTYEQTIMKREKVQLDNLIRELKKSLCL</sequence>
<organism evidence="1">
    <name type="scientific">marine sediment metagenome</name>
    <dbReference type="NCBI Taxonomy" id="412755"/>
    <lineage>
        <taxon>unclassified sequences</taxon>
        <taxon>metagenomes</taxon>
        <taxon>ecological metagenomes</taxon>
    </lineage>
</organism>
<reference evidence="1" key="1">
    <citation type="journal article" date="2014" name="Front. Microbiol.">
        <title>High frequency of phylogenetically diverse reductive dehalogenase-homologous genes in deep subseafloor sedimentary metagenomes.</title>
        <authorList>
            <person name="Kawai M."/>
            <person name="Futagami T."/>
            <person name="Toyoda A."/>
            <person name="Takaki Y."/>
            <person name="Nishi S."/>
            <person name="Hori S."/>
            <person name="Arai W."/>
            <person name="Tsubouchi T."/>
            <person name="Morono Y."/>
            <person name="Uchiyama I."/>
            <person name="Ito T."/>
            <person name="Fujiyama A."/>
            <person name="Inagaki F."/>
            <person name="Takami H."/>
        </authorList>
    </citation>
    <scope>NUCLEOTIDE SEQUENCE</scope>
    <source>
        <strain evidence="1">Expedition CK06-06</strain>
    </source>
</reference>
<dbReference type="EMBL" id="BART01039847">
    <property type="protein sequence ID" value="GAH23920.1"/>
    <property type="molecule type" value="Genomic_DNA"/>
</dbReference>
<gene>
    <name evidence="1" type="ORF">S01H4_65243</name>
</gene>
<evidence type="ECO:0000313" key="1">
    <source>
        <dbReference type="EMBL" id="GAH23920.1"/>
    </source>
</evidence>
<proteinExistence type="predicted"/>
<accession>X1EUD9</accession>
<protein>
    <submittedName>
        <fullName evidence="1">Uncharacterized protein</fullName>
    </submittedName>
</protein>
<feature type="non-terminal residue" evidence="1">
    <location>
        <position position="63"/>
    </location>
</feature>
<comment type="caution">
    <text evidence="1">The sequence shown here is derived from an EMBL/GenBank/DDBJ whole genome shotgun (WGS) entry which is preliminary data.</text>
</comment>